<proteinExistence type="predicted"/>
<dbReference type="InterPro" id="IPR000535">
    <property type="entry name" value="MSP_dom"/>
</dbReference>
<feature type="domain" description="MSP" evidence="1">
    <location>
        <begin position="2"/>
        <end position="143"/>
    </location>
</feature>
<dbReference type="PROSITE" id="PS50202">
    <property type="entry name" value="MSP"/>
    <property type="match status" value="1"/>
</dbReference>
<reference evidence="2 3" key="1">
    <citation type="submission" date="2021-08" db="EMBL/GenBank/DDBJ databases">
        <title>Draft Genome Sequence of Phanerochaete sordida strain YK-624.</title>
        <authorList>
            <person name="Mori T."/>
            <person name="Dohra H."/>
            <person name="Suzuki T."/>
            <person name="Kawagishi H."/>
            <person name="Hirai H."/>
        </authorList>
    </citation>
    <scope>NUCLEOTIDE SEQUENCE [LARGE SCALE GENOMIC DNA]</scope>
    <source>
        <strain evidence="2 3">YK-624</strain>
    </source>
</reference>
<dbReference type="AlphaFoldDB" id="A0A9P3G515"/>
<name>A0A9P3G515_9APHY</name>
<dbReference type="InterPro" id="IPR013783">
    <property type="entry name" value="Ig-like_fold"/>
</dbReference>
<comment type="caution">
    <text evidence="2">The sequence shown here is derived from an EMBL/GenBank/DDBJ whole genome shotgun (WGS) entry which is preliminary data.</text>
</comment>
<evidence type="ECO:0000313" key="2">
    <source>
        <dbReference type="EMBL" id="GJE88232.1"/>
    </source>
</evidence>
<evidence type="ECO:0000259" key="1">
    <source>
        <dbReference type="PROSITE" id="PS50202"/>
    </source>
</evidence>
<dbReference type="SUPFAM" id="SSF49354">
    <property type="entry name" value="PapD-like"/>
    <property type="match status" value="1"/>
</dbReference>
<organism evidence="2 3">
    <name type="scientific">Phanerochaete sordida</name>
    <dbReference type="NCBI Taxonomy" id="48140"/>
    <lineage>
        <taxon>Eukaryota</taxon>
        <taxon>Fungi</taxon>
        <taxon>Dikarya</taxon>
        <taxon>Basidiomycota</taxon>
        <taxon>Agaricomycotina</taxon>
        <taxon>Agaricomycetes</taxon>
        <taxon>Polyporales</taxon>
        <taxon>Phanerochaetaceae</taxon>
        <taxon>Phanerochaete</taxon>
    </lineage>
</organism>
<sequence length="151" mass="16114">MSLSCSPQNVLTFYPPLTQDQTLTLTLTNTGGVPLLFKISALCNFTQVSTARRPNDIALTAPQCAIAASTDRLEPGATVTVCMILQALPHEPPARAACECTVVIAHAAVAPGHAWLAGERAADFWDAVPRAAVRETTVHYRRVDEATSARC</sequence>
<dbReference type="OrthoDB" id="264603at2759"/>
<dbReference type="InterPro" id="IPR008962">
    <property type="entry name" value="PapD-like_sf"/>
</dbReference>
<gene>
    <name evidence="2" type="ORF">PsYK624_043150</name>
</gene>
<dbReference type="Proteomes" id="UP000703269">
    <property type="component" value="Unassembled WGS sequence"/>
</dbReference>
<evidence type="ECO:0000313" key="3">
    <source>
        <dbReference type="Proteomes" id="UP000703269"/>
    </source>
</evidence>
<keyword evidence="3" id="KW-1185">Reference proteome</keyword>
<dbReference type="Gene3D" id="2.60.40.10">
    <property type="entry name" value="Immunoglobulins"/>
    <property type="match status" value="1"/>
</dbReference>
<protein>
    <submittedName>
        <fullName evidence="2">VAMP-associated protein</fullName>
    </submittedName>
</protein>
<dbReference type="EMBL" id="BPQB01000008">
    <property type="protein sequence ID" value="GJE88232.1"/>
    <property type="molecule type" value="Genomic_DNA"/>
</dbReference>
<accession>A0A9P3G515</accession>